<reference evidence="2" key="1">
    <citation type="submission" date="2020-05" db="EMBL/GenBank/DDBJ databases">
        <authorList>
            <person name="Chiriac C."/>
            <person name="Salcher M."/>
            <person name="Ghai R."/>
            <person name="Kavagutti S V."/>
        </authorList>
    </citation>
    <scope>NUCLEOTIDE SEQUENCE</scope>
</reference>
<gene>
    <name evidence="2" type="ORF">UFOPK3609_01843</name>
</gene>
<feature type="region of interest" description="Disordered" evidence="1">
    <location>
        <begin position="121"/>
        <end position="152"/>
    </location>
</feature>
<protein>
    <submittedName>
        <fullName evidence="2">Unannotated protein</fullName>
    </submittedName>
</protein>
<name>A0A6J7IF02_9ZZZZ</name>
<evidence type="ECO:0000256" key="1">
    <source>
        <dbReference type="SAM" id="MobiDB-lite"/>
    </source>
</evidence>
<proteinExistence type="predicted"/>
<dbReference type="AlphaFoldDB" id="A0A6J7IF02"/>
<sequence length="436" mass="46484">MPTDPQVVPLRHVVGEHHPGVGAQPGQHGQQDAALQRLRLVDDHERVVQRAAADVGQREHLDQPAGQDLGEDVAAHQRTQGVEDRLRPGRHLLALGAGQVAQLLATDGVQRPEDDHLLVRPPLHHGLQPRAQRQRRLAGPGPAAHRDDADLGVQQQVQRDPLLGRAAVQSERLAVPAHQLHVLVGGHPAQRRAAGGEQDQPGVGGQLGGRGHEQGAPVVEHRDLVVGQRQLGHPGPAGVHRPPAAVLVGVQADRRRLDPQRDVLGHQAHVPALGPQVQRDDHDPAVVAVVAEPGRQHRGVGVVELDVQRAALVADRDRGVQPAVLHPQVVQHPQGLPGEPAQFGVVPLLLQLADHHEGDDDVVRAEAGQRARVGQQDGGVEDVRAAVGHESTPGGRWTRPASKVAGPRRRGRGPAPLVDSSHRTNRASRVRGVGLP</sequence>
<dbReference type="EMBL" id="CAFBMQ010000343">
    <property type="protein sequence ID" value="CAB4929271.1"/>
    <property type="molecule type" value="Genomic_DNA"/>
</dbReference>
<organism evidence="2">
    <name type="scientific">freshwater metagenome</name>
    <dbReference type="NCBI Taxonomy" id="449393"/>
    <lineage>
        <taxon>unclassified sequences</taxon>
        <taxon>metagenomes</taxon>
        <taxon>ecological metagenomes</taxon>
    </lineage>
</organism>
<feature type="region of interest" description="Disordered" evidence="1">
    <location>
        <begin position="188"/>
        <end position="215"/>
    </location>
</feature>
<evidence type="ECO:0000313" key="2">
    <source>
        <dbReference type="EMBL" id="CAB4929271.1"/>
    </source>
</evidence>
<accession>A0A6J7IF02</accession>
<feature type="region of interest" description="Disordered" evidence="1">
    <location>
        <begin position="386"/>
        <end position="436"/>
    </location>
</feature>
<feature type="compositionally biased region" description="Low complexity" evidence="1">
    <location>
        <begin position="126"/>
        <end position="141"/>
    </location>
</feature>